<dbReference type="AlphaFoldDB" id="A0A7T8KIK7"/>
<name>A0A7T8KIK7_CALRO</name>
<accession>A0A7T8KIK7</accession>
<reference evidence="2" key="1">
    <citation type="submission" date="2021-01" db="EMBL/GenBank/DDBJ databases">
        <title>Caligus Genome Assembly.</title>
        <authorList>
            <person name="Gallardo-Escarate C."/>
        </authorList>
    </citation>
    <scope>NUCLEOTIDE SEQUENCE [LARGE SCALE GENOMIC DNA]</scope>
</reference>
<keyword evidence="2" id="KW-1185">Reference proteome</keyword>
<sequence length="104" mass="11701">SDTPKNVCLCKYHENTSLLLNCAYKHLPRQAFKSVINYVDAVVCGSGSVACMLNEFDECGEGRKFQQLISNIPDEEKDVSTSWNVWESVEGVHTKTQKVGLFRD</sequence>
<dbReference type="Proteomes" id="UP000595437">
    <property type="component" value="Chromosome 1"/>
</dbReference>
<feature type="non-terminal residue" evidence="1">
    <location>
        <position position="1"/>
    </location>
</feature>
<feature type="non-terminal residue" evidence="1">
    <location>
        <position position="104"/>
    </location>
</feature>
<dbReference type="OrthoDB" id="10050606at2759"/>
<proteinExistence type="predicted"/>
<organism evidence="1 2">
    <name type="scientific">Caligus rogercresseyi</name>
    <name type="common">Sea louse</name>
    <dbReference type="NCBI Taxonomy" id="217165"/>
    <lineage>
        <taxon>Eukaryota</taxon>
        <taxon>Metazoa</taxon>
        <taxon>Ecdysozoa</taxon>
        <taxon>Arthropoda</taxon>
        <taxon>Crustacea</taxon>
        <taxon>Multicrustacea</taxon>
        <taxon>Hexanauplia</taxon>
        <taxon>Copepoda</taxon>
        <taxon>Siphonostomatoida</taxon>
        <taxon>Caligidae</taxon>
        <taxon>Caligus</taxon>
    </lineage>
</organism>
<evidence type="ECO:0000313" key="2">
    <source>
        <dbReference type="Proteomes" id="UP000595437"/>
    </source>
</evidence>
<dbReference type="EMBL" id="CP045890">
    <property type="protein sequence ID" value="QQP56577.1"/>
    <property type="molecule type" value="Genomic_DNA"/>
</dbReference>
<gene>
    <name evidence="1" type="ORF">FKW44_001284</name>
</gene>
<protein>
    <submittedName>
        <fullName evidence="1">Uncharacterized protein</fullName>
    </submittedName>
</protein>
<evidence type="ECO:0000313" key="1">
    <source>
        <dbReference type="EMBL" id="QQP56577.1"/>
    </source>
</evidence>